<dbReference type="PROSITE" id="PS50929">
    <property type="entry name" value="ABC_TM1F"/>
    <property type="match status" value="2"/>
</dbReference>
<dbReference type="InterPro" id="IPR027417">
    <property type="entry name" value="P-loop_NTPase"/>
</dbReference>
<organism evidence="12 13">
    <name type="scientific">[Myrmecia] bisecta</name>
    <dbReference type="NCBI Taxonomy" id="41462"/>
    <lineage>
        <taxon>Eukaryota</taxon>
        <taxon>Viridiplantae</taxon>
        <taxon>Chlorophyta</taxon>
        <taxon>core chlorophytes</taxon>
        <taxon>Trebouxiophyceae</taxon>
        <taxon>Trebouxiales</taxon>
        <taxon>Trebouxiaceae</taxon>
        <taxon>Myrmecia</taxon>
    </lineage>
</organism>
<dbReference type="FunFam" id="1.20.1560.10:FF:000010">
    <property type="entry name" value="Multidrug resistance-associated ABC transporter"/>
    <property type="match status" value="1"/>
</dbReference>
<evidence type="ECO:0000259" key="11">
    <source>
        <dbReference type="PROSITE" id="PS50929"/>
    </source>
</evidence>
<comment type="subcellular location">
    <subcellularLocation>
        <location evidence="1">Membrane</location>
        <topology evidence="1">Multi-pass membrane protein</topology>
    </subcellularLocation>
</comment>
<comment type="similarity">
    <text evidence="2">Belongs to the ABC transporter superfamily. ABCC family. Conjugate transporter (TC 3.A.1.208) subfamily.</text>
</comment>
<dbReference type="SUPFAM" id="SSF52540">
    <property type="entry name" value="P-loop containing nucleoside triphosphate hydrolases"/>
    <property type="match status" value="2"/>
</dbReference>
<keyword evidence="4 9" id="KW-0812">Transmembrane</keyword>
<evidence type="ECO:0000256" key="8">
    <source>
        <dbReference type="ARBA" id="ARBA00023136"/>
    </source>
</evidence>
<dbReference type="GO" id="GO:0016020">
    <property type="term" value="C:membrane"/>
    <property type="evidence" value="ECO:0007669"/>
    <property type="project" value="UniProtKB-SubCell"/>
</dbReference>
<dbReference type="InterPro" id="IPR003439">
    <property type="entry name" value="ABC_transporter-like_ATP-bd"/>
</dbReference>
<dbReference type="Gene3D" id="3.40.50.300">
    <property type="entry name" value="P-loop containing nucleotide triphosphate hydrolases"/>
    <property type="match status" value="2"/>
</dbReference>
<dbReference type="InterPro" id="IPR044746">
    <property type="entry name" value="ABCC_6TM_D1"/>
</dbReference>
<dbReference type="PANTHER" id="PTHR24223:SF453">
    <property type="entry name" value="ABC TRANSPORTER"/>
    <property type="match status" value="1"/>
</dbReference>
<dbReference type="SUPFAM" id="SSF90123">
    <property type="entry name" value="ABC transporter transmembrane region"/>
    <property type="match status" value="2"/>
</dbReference>
<feature type="domain" description="ABC transporter" evidence="10">
    <location>
        <begin position="405"/>
        <end position="638"/>
    </location>
</feature>
<feature type="transmembrane region" description="Helical" evidence="9">
    <location>
        <begin position="285"/>
        <end position="303"/>
    </location>
</feature>
<sequence length="1211" mass="132901">MDRTNGSGGVDDSRVAGISCIPMSNEAELEDFEDVTSLLNTAERKDGWLAKLRSSLGRWGNARHHKGFKRLDQTDDVTTDSVPFGRQAGRWCPEEDAGWVSRMFFLYVDGLVKLGSQKHLVQEDVWDVAHCNDAPAVARQFAVHLESTVDEVKAPRGRVWLAMWRAHGRAFIAAGLLKVFHDLVMLMGPYVLERLLKFLETGGSIWLGLGLASAMALSNVLETLSVNQYFHILFRIALHLKVGLVNMLYSKSLRISSTAKGPLQIFVVMGLLVRIVHFLPAMAGLSVTVALIPISTLVGRQLVKIRKELVKRTDARVKLCTEVITGIKAIKLYAWEMPYVQRIEALREEEVAQIWKTGIIGIFNSMIFFSGPILVALFSFGTYVLMGYPLTASVAFPALALFNLLRFPVMMFPNQITNLINGQVALRRIQGYMQAEEMEQAPLLPSVGPGEVAVRVSRAAVSWQPEGPLILHHISLELGMGQLLMDPWIQNASLRDNVLMGAPLDGARYERVLAACALLPDLAMLPAGDQSEIGEKGINLSGGQRHRVALARACYQDADVYLLDDPLSAVDAHVGRHLMEQCVCGLLAGKTRVLVTHQVQFLPAADLVAVVQQGEIHELGTYQELLARGVDFHEFQAAAEVVQNWWLAVWSNATSAAQAAGQLVHTHTYLAVYFSLGLVSIAFQGIRTVLLIKGSTNASRRLHSALLAKVIRLPMAFFDSQPTGRLLNRFTKDMEAVDISLAQSVQSFIMCATSVTGAIVVVLVVTPFIIFAIVPLSLLYRQVQLRYIQTSRELKRLDSLAMSPIFGNFNETLQGLLTLRAFRAQEQFSERNYVLLNNSNRIWWPIQNVNRWLSVRLELLGISVVFAAALFVAVLLPRNAGLAGLALTSALNLTGLMNWMVRQSTELEVNMNGVERLVEYTELPAEAPAIIPTARPPPAWPSSGAVRVEHLQLRYRPDLDPALDDLTFDIKGREKVGVAGRTGSGKSSLLMALFRIVEPSSGRIIIDGLDVGHIGLRDLRSKLALVPQDPVIFSGSVRKNLDPFDAAGGDAAIWEALRQAGCADLVRSLQGGLDAEISEGGGNLSTGQRQLLCMARALLRRTRILVLDEATSNCDNTTDSLIQTAIRTAFSECTVLTIAHRLHTIIDSDRILLLAAGKLREFDTPANLLRDTTSAFYGLVKDTTQLRNDVLRQSASASALLAAVQATGVSA</sequence>
<keyword evidence="5" id="KW-0547">Nucleotide-binding</keyword>
<comment type="caution">
    <text evidence="12">The sequence shown here is derived from an EMBL/GenBank/DDBJ whole genome shotgun (WGS) entry which is preliminary data.</text>
</comment>
<feature type="transmembrane region" description="Helical" evidence="9">
    <location>
        <begin position="357"/>
        <end position="380"/>
    </location>
</feature>
<dbReference type="CDD" id="cd18603">
    <property type="entry name" value="ABC_6TM_MRP1_2_3_6_D2_like"/>
    <property type="match status" value="1"/>
</dbReference>
<dbReference type="InterPro" id="IPR050173">
    <property type="entry name" value="ABC_transporter_C-like"/>
</dbReference>
<dbReference type="CDD" id="cd03244">
    <property type="entry name" value="ABCC_MRP_domain2"/>
    <property type="match status" value="1"/>
</dbReference>
<dbReference type="FunFam" id="3.40.50.300:FF:000163">
    <property type="entry name" value="Multidrug resistance-associated protein member 4"/>
    <property type="match status" value="1"/>
</dbReference>
<evidence type="ECO:0000259" key="10">
    <source>
        <dbReference type="PROSITE" id="PS50893"/>
    </source>
</evidence>
<dbReference type="PANTHER" id="PTHR24223">
    <property type="entry name" value="ATP-BINDING CASSETTE SUB-FAMILY C"/>
    <property type="match status" value="1"/>
</dbReference>
<evidence type="ECO:0000256" key="7">
    <source>
        <dbReference type="ARBA" id="ARBA00022989"/>
    </source>
</evidence>
<feature type="transmembrane region" description="Helical" evidence="9">
    <location>
        <begin position="747"/>
        <end position="780"/>
    </location>
</feature>
<evidence type="ECO:0000256" key="3">
    <source>
        <dbReference type="ARBA" id="ARBA00022448"/>
    </source>
</evidence>
<dbReference type="InterPro" id="IPR003593">
    <property type="entry name" value="AAA+_ATPase"/>
</dbReference>
<dbReference type="CDD" id="cd03250">
    <property type="entry name" value="ABCC_MRP_domain1"/>
    <property type="match status" value="1"/>
</dbReference>
<keyword evidence="6" id="KW-0067">ATP-binding</keyword>
<reference evidence="12 13" key="1">
    <citation type="journal article" date="2024" name="Nat. Commun.">
        <title>Phylogenomics reveals the evolutionary origins of lichenization in chlorophyte algae.</title>
        <authorList>
            <person name="Puginier C."/>
            <person name="Libourel C."/>
            <person name="Otte J."/>
            <person name="Skaloud P."/>
            <person name="Haon M."/>
            <person name="Grisel S."/>
            <person name="Petersen M."/>
            <person name="Berrin J.G."/>
            <person name="Delaux P.M."/>
            <person name="Dal Grande F."/>
            <person name="Keller J."/>
        </authorList>
    </citation>
    <scope>NUCLEOTIDE SEQUENCE [LARGE SCALE GENOMIC DNA]</scope>
    <source>
        <strain evidence="12 13">SAG 2043</strain>
    </source>
</reference>
<feature type="transmembrane region" description="Helical" evidence="9">
    <location>
        <begin position="670"/>
        <end position="692"/>
    </location>
</feature>
<feature type="domain" description="ABC transmembrane type-1" evidence="11">
    <location>
        <begin position="635"/>
        <end position="908"/>
    </location>
</feature>
<keyword evidence="8 9" id="KW-0472">Membrane</keyword>
<evidence type="ECO:0000256" key="9">
    <source>
        <dbReference type="SAM" id="Phobius"/>
    </source>
</evidence>
<dbReference type="Pfam" id="PF00005">
    <property type="entry name" value="ABC_tran"/>
    <property type="match status" value="2"/>
</dbReference>
<dbReference type="GO" id="GO:0016887">
    <property type="term" value="F:ATP hydrolysis activity"/>
    <property type="evidence" value="ECO:0007669"/>
    <property type="project" value="InterPro"/>
</dbReference>
<dbReference type="InterPro" id="IPR036640">
    <property type="entry name" value="ABC1_TM_sf"/>
</dbReference>
<dbReference type="GO" id="GO:0005524">
    <property type="term" value="F:ATP binding"/>
    <property type="evidence" value="ECO:0007669"/>
    <property type="project" value="UniProtKB-KW"/>
</dbReference>
<feature type="transmembrane region" description="Helical" evidence="9">
    <location>
        <begin position="386"/>
        <end position="405"/>
    </location>
</feature>
<feature type="domain" description="ABC transporter" evidence="10">
    <location>
        <begin position="946"/>
        <end position="1181"/>
    </location>
</feature>
<keyword evidence="3" id="KW-0813">Transport</keyword>
<dbReference type="CDD" id="cd18579">
    <property type="entry name" value="ABC_6TM_ABCC_D1"/>
    <property type="match status" value="1"/>
</dbReference>
<dbReference type="AlphaFoldDB" id="A0AAW1QPZ5"/>
<evidence type="ECO:0000313" key="13">
    <source>
        <dbReference type="Proteomes" id="UP001489004"/>
    </source>
</evidence>
<dbReference type="InterPro" id="IPR011527">
    <property type="entry name" value="ABC1_TM_dom"/>
</dbReference>
<evidence type="ECO:0000256" key="5">
    <source>
        <dbReference type="ARBA" id="ARBA00022741"/>
    </source>
</evidence>
<name>A0AAW1QPZ5_9CHLO</name>
<dbReference type="PROSITE" id="PS50893">
    <property type="entry name" value="ABC_TRANSPORTER_2"/>
    <property type="match status" value="2"/>
</dbReference>
<evidence type="ECO:0000256" key="1">
    <source>
        <dbReference type="ARBA" id="ARBA00004141"/>
    </source>
</evidence>
<evidence type="ECO:0000256" key="2">
    <source>
        <dbReference type="ARBA" id="ARBA00009726"/>
    </source>
</evidence>
<keyword evidence="13" id="KW-1185">Reference proteome</keyword>
<protein>
    <submittedName>
        <fullName evidence="12">Uncharacterized protein</fullName>
    </submittedName>
</protein>
<evidence type="ECO:0000313" key="12">
    <source>
        <dbReference type="EMBL" id="KAK9823545.1"/>
    </source>
</evidence>
<gene>
    <name evidence="12" type="ORF">WJX72_003616</name>
</gene>
<proteinExistence type="inferred from homology"/>
<evidence type="ECO:0000256" key="4">
    <source>
        <dbReference type="ARBA" id="ARBA00022692"/>
    </source>
</evidence>
<accession>A0AAW1QPZ5</accession>
<dbReference type="Pfam" id="PF00664">
    <property type="entry name" value="ABC_membrane"/>
    <property type="match status" value="2"/>
</dbReference>
<feature type="domain" description="ABC transmembrane type-1" evidence="11">
    <location>
        <begin position="172"/>
        <end position="421"/>
    </location>
</feature>
<dbReference type="FunFam" id="3.40.50.300:FF:003872">
    <property type="entry name" value="Multidrug resistance associated protein, putative"/>
    <property type="match status" value="1"/>
</dbReference>
<feature type="transmembrane region" description="Helical" evidence="9">
    <location>
        <begin position="857"/>
        <end position="876"/>
    </location>
</feature>
<evidence type="ECO:0000256" key="6">
    <source>
        <dbReference type="ARBA" id="ARBA00022840"/>
    </source>
</evidence>
<dbReference type="GO" id="GO:0140359">
    <property type="term" value="F:ABC-type transporter activity"/>
    <property type="evidence" value="ECO:0007669"/>
    <property type="project" value="InterPro"/>
</dbReference>
<dbReference type="EMBL" id="JALJOR010000002">
    <property type="protein sequence ID" value="KAK9823545.1"/>
    <property type="molecule type" value="Genomic_DNA"/>
</dbReference>
<dbReference type="SMART" id="SM00382">
    <property type="entry name" value="AAA"/>
    <property type="match status" value="1"/>
</dbReference>
<dbReference type="Proteomes" id="UP001489004">
    <property type="component" value="Unassembled WGS sequence"/>
</dbReference>
<keyword evidence="7 9" id="KW-1133">Transmembrane helix</keyword>
<dbReference type="Gene3D" id="1.20.1560.10">
    <property type="entry name" value="ABC transporter type 1, transmembrane domain"/>
    <property type="match status" value="2"/>
</dbReference>